<dbReference type="GO" id="GO:0016020">
    <property type="term" value="C:membrane"/>
    <property type="evidence" value="ECO:0007669"/>
    <property type="project" value="UniProtKB-SubCell"/>
</dbReference>
<dbReference type="GO" id="GO:0017004">
    <property type="term" value="P:cytochrome complex assembly"/>
    <property type="evidence" value="ECO:0007669"/>
    <property type="project" value="InterPro"/>
</dbReference>
<accession>X0XKF2</accession>
<feature type="non-terminal residue" evidence="8">
    <location>
        <position position="1"/>
    </location>
</feature>
<keyword evidence="2 5" id="KW-0812">Transmembrane</keyword>
<sequence>PTVRPRMIKLHKLILATCLLLTSWVSLAHAEDKGPLQPDQAFALTVLAVDNENIVAEWKIAPGYYLYQDRIHLALKDQSQGTLGQSTFPKGIMKQDDSMKNFMVYTNTVKINTPIITQTQKPLELLVSYQGCSDGGYCYPPTTKLFMLDMNGNFNKAATGTTIAATAPEEPVEPYTEQDEISDLLTSHAYFTIILTFLGIGFLLAFTPCVLPMYPILSGIIVGHKNLHTRKAFALSCVYVLCMSLTYAIG</sequence>
<dbReference type="Pfam" id="PF02683">
    <property type="entry name" value="DsbD_TM"/>
    <property type="match status" value="1"/>
</dbReference>
<dbReference type="SUPFAM" id="SSF74863">
    <property type="entry name" value="Thiol:disulfide interchange protein DsbD, N-terminal domain (DsbD-alpha)"/>
    <property type="match status" value="1"/>
</dbReference>
<dbReference type="InterPro" id="IPR003834">
    <property type="entry name" value="Cyt_c_assmbl_TM_dom"/>
</dbReference>
<comment type="subcellular location">
    <subcellularLocation>
        <location evidence="1">Membrane</location>
        <topology evidence="1">Multi-pass membrane protein</topology>
    </subcellularLocation>
</comment>
<feature type="domain" description="Cytochrome C biogenesis protein transmembrane" evidence="6">
    <location>
        <begin position="192"/>
        <end position="249"/>
    </location>
</feature>
<reference evidence="8" key="1">
    <citation type="journal article" date="2014" name="Front. Microbiol.">
        <title>High frequency of phylogenetically diverse reductive dehalogenase-homologous genes in deep subseafloor sedimentary metagenomes.</title>
        <authorList>
            <person name="Kawai M."/>
            <person name="Futagami T."/>
            <person name="Toyoda A."/>
            <person name="Takaki Y."/>
            <person name="Nishi S."/>
            <person name="Hori S."/>
            <person name="Arai W."/>
            <person name="Tsubouchi T."/>
            <person name="Morono Y."/>
            <person name="Uchiyama I."/>
            <person name="Ito T."/>
            <person name="Fujiyama A."/>
            <person name="Inagaki F."/>
            <person name="Takami H."/>
        </authorList>
    </citation>
    <scope>NUCLEOTIDE SEQUENCE</scope>
    <source>
        <strain evidence="8">Expedition CK06-06</strain>
    </source>
</reference>
<evidence type="ECO:0000256" key="1">
    <source>
        <dbReference type="ARBA" id="ARBA00004141"/>
    </source>
</evidence>
<evidence type="ECO:0000256" key="3">
    <source>
        <dbReference type="ARBA" id="ARBA00022989"/>
    </source>
</evidence>
<keyword evidence="3 5" id="KW-1133">Transmembrane helix</keyword>
<gene>
    <name evidence="8" type="ORF">S01H1_65444</name>
</gene>
<dbReference type="PANTHER" id="PTHR32234">
    <property type="entry name" value="THIOL:DISULFIDE INTERCHANGE PROTEIN DSBD"/>
    <property type="match status" value="1"/>
</dbReference>
<name>X0XKF2_9ZZZZ</name>
<dbReference type="PANTHER" id="PTHR32234:SF0">
    <property type="entry name" value="THIOL:DISULFIDE INTERCHANGE PROTEIN DSBD"/>
    <property type="match status" value="1"/>
</dbReference>
<evidence type="ECO:0000313" key="8">
    <source>
        <dbReference type="EMBL" id="GAG37118.1"/>
    </source>
</evidence>
<dbReference type="GO" id="GO:0045454">
    <property type="term" value="P:cell redox homeostasis"/>
    <property type="evidence" value="ECO:0007669"/>
    <property type="project" value="TreeGrafter"/>
</dbReference>
<evidence type="ECO:0000259" key="7">
    <source>
        <dbReference type="Pfam" id="PF11412"/>
    </source>
</evidence>
<dbReference type="EMBL" id="BARS01043203">
    <property type="protein sequence ID" value="GAG37118.1"/>
    <property type="molecule type" value="Genomic_DNA"/>
</dbReference>
<feature type="transmembrane region" description="Helical" evidence="5">
    <location>
        <begin position="232"/>
        <end position="249"/>
    </location>
</feature>
<dbReference type="Gene3D" id="2.60.40.1250">
    <property type="entry name" value="Thiol:disulfide interchange protein DsbD, N-terminal domain"/>
    <property type="match status" value="1"/>
</dbReference>
<evidence type="ECO:0000256" key="5">
    <source>
        <dbReference type="SAM" id="Phobius"/>
    </source>
</evidence>
<protein>
    <submittedName>
        <fullName evidence="8">Uncharacterized protein</fullName>
    </submittedName>
</protein>
<dbReference type="InterPro" id="IPR036929">
    <property type="entry name" value="DsbDN_sf"/>
</dbReference>
<dbReference type="InterPro" id="IPR028250">
    <property type="entry name" value="DsbDN"/>
</dbReference>
<organism evidence="8">
    <name type="scientific">marine sediment metagenome</name>
    <dbReference type="NCBI Taxonomy" id="412755"/>
    <lineage>
        <taxon>unclassified sequences</taxon>
        <taxon>metagenomes</taxon>
        <taxon>ecological metagenomes</taxon>
    </lineage>
</organism>
<dbReference type="GO" id="GO:0015035">
    <property type="term" value="F:protein-disulfide reductase activity"/>
    <property type="evidence" value="ECO:0007669"/>
    <property type="project" value="TreeGrafter"/>
</dbReference>
<evidence type="ECO:0000256" key="4">
    <source>
        <dbReference type="ARBA" id="ARBA00023136"/>
    </source>
</evidence>
<keyword evidence="4 5" id="KW-0472">Membrane</keyword>
<dbReference type="Pfam" id="PF11412">
    <property type="entry name" value="DsbD_N"/>
    <property type="match status" value="1"/>
</dbReference>
<evidence type="ECO:0000256" key="2">
    <source>
        <dbReference type="ARBA" id="ARBA00022692"/>
    </source>
</evidence>
<feature type="domain" description="Thiol:disulfide interchange protein DsbD N-terminal" evidence="7">
    <location>
        <begin position="35"/>
        <end position="148"/>
    </location>
</feature>
<comment type="caution">
    <text evidence="8">The sequence shown here is derived from an EMBL/GenBank/DDBJ whole genome shotgun (WGS) entry which is preliminary data.</text>
</comment>
<feature type="non-terminal residue" evidence="8">
    <location>
        <position position="250"/>
    </location>
</feature>
<proteinExistence type="predicted"/>
<feature type="transmembrane region" description="Helical" evidence="5">
    <location>
        <begin position="189"/>
        <end position="211"/>
    </location>
</feature>
<dbReference type="AlphaFoldDB" id="X0XKF2"/>
<evidence type="ECO:0000259" key="6">
    <source>
        <dbReference type="Pfam" id="PF02683"/>
    </source>
</evidence>